<evidence type="ECO:0000259" key="1">
    <source>
        <dbReference type="Pfam" id="PF13619"/>
    </source>
</evidence>
<dbReference type="Proteomes" id="UP000000852">
    <property type="component" value="Chromosome"/>
</dbReference>
<organism evidence="2 3">
    <name type="scientific">Pedobacter heparinus (strain ATCC 13125 / DSM 2366 / CIP 104194 / JCM 7457 / NBRC 12017 / NCIMB 9290 / NRRL B-14731 / HIM 762-3)</name>
    <dbReference type="NCBI Taxonomy" id="485917"/>
    <lineage>
        <taxon>Bacteria</taxon>
        <taxon>Pseudomonadati</taxon>
        <taxon>Bacteroidota</taxon>
        <taxon>Sphingobacteriia</taxon>
        <taxon>Sphingobacteriales</taxon>
        <taxon>Sphingobacteriaceae</taxon>
        <taxon>Pedobacter</taxon>
    </lineage>
</organism>
<evidence type="ECO:0000313" key="3">
    <source>
        <dbReference type="Proteomes" id="UP000000852"/>
    </source>
</evidence>
<dbReference type="RefSeq" id="WP_015808472.1">
    <property type="nucleotide sequence ID" value="NC_013061.1"/>
</dbReference>
<dbReference type="KEGG" id="phe:Phep_2660"/>
<sequence>MPSSVIHHFSYDPDAKALKITFVSGIRYKYKNVPEEVFNMLKAAGSKGRYFNYFIKGKFKYNKMKHS</sequence>
<feature type="domain" description="KTSC" evidence="1">
    <location>
        <begin position="3"/>
        <end position="59"/>
    </location>
</feature>
<name>C6Y0E9_PEDHD</name>
<protein>
    <recommendedName>
        <fullName evidence="1">KTSC domain-containing protein</fullName>
    </recommendedName>
</protein>
<reference evidence="2 3" key="1">
    <citation type="journal article" date="2009" name="Stand. Genomic Sci.">
        <title>Complete genome sequence of Pedobacter heparinus type strain (HIM 762-3).</title>
        <authorList>
            <person name="Han C."/>
            <person name="Spring S."/>
            <person name="Lapidus A."/>
            <person name="Del Rio T.G."/>
            <person name="Tice H."/>
            <person name="Copeland A."/>
            <person name="Cheng J.F."/>
            <person name="Lucas S."/>
            <person name="Chen F."/>
            <person name="Nolan M."/>
            <person name="Bruce D."/>
            <person name="Goodwin L."/>
            <person name="Pitluck S."/>
            <person name="Ivanova N."/>
            <person name="Mavromatis K."/>
            <person name="Mikhailova N."/>
            <person name="Pati A."/>
            <person name="Chen A."/>
            <person name="Palaniappan K."/>
            <person name="Land M."/>
            <person name="Hauser L."/>
            <person name="Chang Y.J."/>
            <person name="Jeffries C.C."/>
            <person name="Saunders E."/>
            <person name="Chertkov O."/>
            <person name="Brettin T."/>
            <person name="Goker M."/>
            <person name="Rohde M."/>
            <person name="Bristow J."/>
            <person name="Eisen J.A."/>
            <person name="Markowitz V."/>
            <person name="Hugenholtz P."/>
            <person name="Kyrpides N.C."/>
            <person name="Klenk H.P."/>
            <person name="Detter J.C."/>
        </authorList>
    </citation>
    <scope>NUCLEOTIDE SEQUENCE [LARGE SCALE GENOMIC DNA]</scope>
    <source>
        <strain evidence="3">ATCC 13125 / DSM 2366 / CIP 104194 / JCM 7457 / NBRC 12017 / NCIMB 9290 / NRRL B-14731 / HIM 762-3</strain>
    </source>
</reference>
<dbReference type="eggNOG" id="COG1190">
    <property type="taxonomic scope" value="Bacteria"/>
</dbReference>
<dbReference type="InterPro" id="IPR025309">
    <property type="entry name" value="KTSC_dom"/>
</dbReference>
<keyword evidence="3" id="KW-1185">Reference proteome</keyword>
<gene>
    <name evidence="2" type="ordered locus">Phep_2660</name>
</gene>
<evidence type="ECO:0000313" key="2">
    <source>
        <dbReference type="EMBL" id="ACU04861.1"/>
    </source>
</evidence>
<dbReference type="Pfam" id="PF13619">
    <property type="entry name" value="KTSC"/>
    <property type="match status" value="1"/>
</dbReference>
<proteinExistence type="predicted"/>
<accession>C6Y0E9</accession>
<dbReference type="EMBL" id="CP001681">
    <property type="protein sequence ID" value="ACU04861.1"/>
    <property type="molecule type" value="Genomic_DNA"/>
</dbReference>
<dbReference type="HOGENOM" id="CLU_174765_1_0_10"/>
<dbReference type="AlphaFoldDB" id="C6Y0E9"/>
<dbReference type="OrthoDB" id="8450910at2"/>
<dbReference type="STRING" id="485917.Phep_2660"/>